<protein>
    <submittedName>
        <fullName evidence="2">Uncharacterized protein</fullName>
    </submittedName>
</protein>
<evidence type="ECO:0000313" key="3">
    <source>
        <dbReference type="Proteomes" id="UP000473470"/>
    </source>
</evidence>
<sequence>MEILRGDVLEWSAASIMALGRGGSDRGRGGGRAQRRDGGGGGMRDGRSTRDRPSACRIHKQDSAR</sequence>
<feature type="region of interest" description="Disordered" evidence="1">
    <location>
        <begin position="20"/>
        <end position="65"/>
    </location>
</feature>
<evidence type="ECO:0000256" key="1">
    <source>
        <dbReference type="SAM" id="MobiDB-lite"/>
    </source>
</evidence>
<reference evidence="2 3" key="1">
    <citation type="submission" date="2019-09" db="EMBL/GenBank/DDBJ databases">
        <title>Draft genome sequences of 48 bacterial type strains from the CCUG.</title>
        <authorList>
            <person name="Tunovic T."/>
            <person name="Pineiro-Iglesias B."/>
            <person name="Unosson C."/>
            <person name="Inganas E."/>
            <person name="Ohlen M."/>
            <person name="Cardew S."/>
            <person name="Jensie-Markopoulos S."/>
            <person name="Salva-Serra F."/>
            <person name="Jaen-Luchoro D."/>
            <person name="Karlsson R."/>
            <person name="Svensson-Stadler L."/>
            <person name="Chun J."/>
            <person name="Moore E."/>
        </authorList>
    </citation>
    <scope>NUCLEOTIDE SEQUENCE [LARGE SCALE GENOMIC DNA]</scope>
    <source>
        <strain evidence="2 3">CCUG 65686</strain>
    </source>
</reference>
<dbReference type="Proteomes" id="UP000473470">
    <property type="component" value="Unassembled WGS sequence"/>
</dbReference>
<dbReference type="AlphaFoldDB" id="A0A6L3MPG6"/>
<accession>A0A6L3MPG6</accession>
<proteinExistence type="predicted"/>
<organism evidence="2 3">
    <name type="scientific">Burkholderia stagnalis</name>
    <dbReference type="NCBI Taxonomy" id="1503054"/>
    <lineage>
        <taxon>Bacteria</taxon>
        <taxon>Pseudomonadati</taxon>
        <taxon>Pseudomonadota</taxon>
        <taxon>Betaproteobacteria</taxon>
        <taxon>Burkholderiales</taxon>
        <taxon>Burkholderiaceae</taxon>
        <taxon>Burkholderia</taxon>
        <taxon>Burkholderia cepacia complex</taxon>
    </lineage>
</organism>
<dbReference type="EMBL" id="VZOK01000068">
    <property type="protein sequence ID" value="KAB0633386.1"/>
    <property type="molecule type" value="Genomic_DNA"/>
</dbReference>
<comment type="caution">
    <text evidence="2">The sequence shown here is derived from an EMBL/GenBank/DDBJ whole genome shotgun (WGS) entry which is preliminary data.</text>
</comment>
<name>A0A6L3MPG6_9BURK</name>
<feature type="compositionally biased region" description="Basic and acidic residues" evidence="1">
    <location>
        <begin position="23"/>
        <end position="65"/>
    </location>
</feature>
<gene>
    <name evidence="2" type="ORF">F7R25_30085</name>
</gene>
<evidence type="ECO:0000313" key="2">
    <source>
        <dbReference type="EMBL" id="KAB0633386.1"/>
    </source>
</evidence>